<reference evidence="3 5" key="1">
    <citation type="journal article" date="2012" name="Nature">
        <title>Algal genomes reveal evolutionary mosaicism and the fate of nucleomorphs.</title>
        <authorList>
            <consortium name="DOE Joint Genome Institute"/>
            <person name="Curtis B.A."/>
            <person name="Tanifuji G."/>
            <person name="Burki F."/>
            <person name="Gruber A."/>
            <person name="Irimia M."/>
            <person name="Maruyama S."/>
            <person name="Arias M.C."/>
            <person name="Ball S.G."/>
            <person name="Gile G.H."/>
            <person name="Hirakawa Y."/>
            <person name="Hopkins J.F."/>
            <person name="Kuo A."/>
            <person name="Rensing S.A."/>
            <person name="Schmutz J."/>
            <person name="Symeonidi A."/>
            <person name="Elias M."/>
            <person name="Eveleigh R.J."/>
            <person name="Herman E.K."/>
            <person name="Klute M.J."/>
            <person name="Nakayama T."/>
            <person name="Obornik M."/>
            <person name="Reyes-Prieto A."/>
            <person name="Armbrust E.V."/>
            <person name="Aves S.J."/>
            <person name="Beiko R.G."/>
            <person name="Coutinho P."/>
            <person name="Dacks J.B."/>
            <person name="Durnford D.G."/>
            <person name="Fast N.M."/>
            <person name="Green B.R."/>
            <person name="Grisdale C.J."/>
            <person name="Hempel F."/>
            <person name="Henrissat B."/>
            <person name="Hoppner M.P."/>
            <person name="Ishida K."/>
            <person name="Kim E."/>
            <person name="Koreny L."/>
            <person name="Kroth P.G."/>
            <person name="Liu Y."/>
            <person name="Malik S.B."/>
            <person name="Maier U.G."/>
            <person name="McRose D."/>
            <person name="Mock T."/>
            <person name="Neilson J.A."/>
            <person name="Onodera N.T."/>
            <person name="Poole A.M."/>
            <person name="Pritham E.J."/>
            <person name="Richards T.A."/>
            <person name="Rocap G."/>
            <person name="Roy S.W."/>
            <person name="Sarai C."/>
            <person name="Schaack S."/>
            <person name="Shirato S."/>
            <person name="Slamovits C.H."/>
            <person name="Spencer D.F."/>
            <person name="Suzuki S."/>
            <person name="Worden A.Z."/>
            <person name="Zauner S."/>
            <person name="Barry K."/>
            <person name="Bell C."/>
            <person name="Bharti A.K."/>
            <person name="Crow J.A."/>
            <person name="Grimwood J."/>
            <person name="Kramer R."/>
            <person name="Lindquist E."/>
            <person name="Lucas S."/>
            <person name="Salamov A."/>
            <person name="McFadden G.I."/>
            <person name="Lane C.E."/>
            <person name="Keeling P.J."/>
            <person name="Gray M.W."/>
            <person name="Grigoriev I.V."/>
            <person name="Archibald J.M."/>
        </authorList>
    </citation>
    <scope>NUCLEOTIDE SEQUENCE</scope>
    <source>
        <strain evidence="3 5">CCMP2712</strain>
    </source>
</reference>
<accession>L1JNN4</accession>
<dbReference type="Proteomes" id="UP000011087">
    <property type="component" value="Unassembled WGS sequence"/>
</dbReference>
<organism evidence="3">
    <name type="scientific">Guillardia theta (strain CCMP2712)</name>
    <name type="common">Cryptophyte</name>
    <dbReference type="NCBI Taxonomy" id="905079"/>
    <lineage>
        <taxon>Eukaryota</taxon>
        <taxon>Cryptophyceae</taxon>
        <taxon>Pyrenomonadales</taxon>
        <taxon>Geminigeraceae</taxon>
        <taxon>Guillardia</taxon>
    </lineage>
</organism>
<name>L1JNN4_GUITC</name>
<dbReference type="PANTHER" id="PTHR46546">
    <property type="entry name" value="SHEWANELLA-LIKE PROTEIN PHOSPHATASE 1"/>
    <property type="match status" value="1"/>
</dbReference>
<dbReference type="Pfam" id="PF00149">
    <property type="entry name" value="Metallophos"/>
    <property type="match status" value="1"/>
</dbReference>
<dbReference type="GO" id="GO:0016787">
    <property type="term" value="F:hydrolase activity"/>
    <property type="evidence" value="ECO:0007669"/>
    <property type="project" value="InterPro"/>
</dbReference>
<feature type="chain" id="PRO_5008771701" description="Calcineurin-like phosphoesterase domain-containing protein" evidence="1">
    <location>
        <begin position="21"/>
        <end position="556"/>
    </location>
</feature>
<dbReference type="SUPFAM" id="SSF56300">
    <property type="entry name" value="Metallo-dependent phosphatases"/>
    <property type="match status" value="1"/>
</dbReference>
<feature type="domain" description="Calcineurin-like phosphoesterase" evidence="2">
    <location>
        <begin position="90"/>
        <end position="334"/>
    </location>
</feature>
<evidence type="ECO:0000256" key="1">
    <source>
        <dbReference type="SAM" id="SignalP"/>
    </source>
</evidence>
<evidence type="ECO:0000313" key="5">
    <source>
        <dbReference type="Proteomes" id="UP000011087"/>
    </source>
</evidence>
<protein>
    <recommendedName>
        <fullName evidence="2">Calcineurin-like phosphoesterase domain-containing protein</fullName>
    </recommendedName>
</protein>
<proteinExistence type="predicted"/>
<dbReference type="AlphaFoldDB" id="L1JNN4"/>
<keyword evidence="1" id="KW-0732">Signal</keyword>
<feature type="signal peptide" evidence="1">
    <location>
        <begin position="1"/>
        <end position="20"/>
    </location>
</feature>
<evidence type="ECO:0000259" key="2">
    <source>
        <dbReference type="Pfam" id="PF00149"/>
    </source>
</evidence>
<dbReference type="HOGENOM" id="CLU_490440_0_0_1"/>
<dbReference type="KEGG" id="gtt:GUITHDRAFT_162103"/>
<dbReference type="eggNOG" id="KOG0374">
    <property type="taxonomic scope" value="Eukaryota"/>
</dbReference>
<dbReference type="EMBL" id="JH992981">
    <property type="protein sequence ID" value="EKX49775.1"/>
    <property type="molecule type" value="Genomic_DNA"/>
</dbReference>
<keyword evidence="5" id="KW-1185">Reference proteome</keyword>
<reference evidence="4" key="3">
    <citation type="submission" date="2015-06" db="UniProtKB">
        <authorList>
            <consortium name="EnsemblProtists"/>
        </authorList>
    </citation>
    <scope>IDENTIFICATION</scope>
</reference>
<dbReference type="GeneID" id="17306447"/>
<dbReference type="STRING" id="905079.L1JNN4"/>
<dbReference type="Gene3D" id="3.60.21.10">
    <property type="match status" value="1"/>
</dbReference>
<sequence length="556" mass="62362">MKLNLFSILAVLCCFDKSLAFTGSFVQSPLQRVVLHKSACKLQHIRVYSQRANVVCNAQPLKRIKSLFRSEKKQPEVDIVVPTFFPQAERIIAIGDVHGDVDALHECLKVANLVDDGWNWIGGAAHLVQVGDILDRGMEERRCLQSLLDLKQKAADAGGAVHVLLGNHEVMNVDLDFRYVSPRENAWFGWEFLDRRPKSGSMLVNIADEISAIRFPAYMRERVYAFRPGGGAARCLSKMPIAIQIGDSVFVHGGLRLQHVEYGLEKLNQETAAWLYGSPRYTNFPKPRMIDDINSPIWSRIYSVPSPKRDAELELEQVLEKLNAKRMVVGHTPQLRGINAFVTQNGYEVWRTDTGMSQGMMSGPIECLEILEDGRVHVLTQAGIVPAAMRMPEAEGEFINVCDVDSGICTPMPEEVMKIQLKEAAAADFSEGLVVDVVNAQEIVAIGPDEAPRNLLEKKDKAEIEVLRTLDDSSMPTEQRLTFLLERLIADAIRREDETLTKKTVKDVLKKVVGTQIVDDYAEFIGKEVDRIISDDDPEYGKYVNRILEKYGTLVK</sequence>
<dbReference type="EnsemblProtists" id="EKX49775">
    <property type="protein sequence ID" value="EKX49775"/>
    <property type="gene ID" value="GUITHDRAFT_162103"/>
</dbReference>
<dbReference type="InterPro" id="IPR029052">
    <property type="entry name" value="Metallo-depent_PP-like"/>
</dbReference>
<dbReference type="PaxDb" id="55529-EKX49775"/>
<evidence type="ECO:0000313" key="3">
    <source>
        <dbReference type="EMBL" id="EKX49775.1"/>
    </source>
</evidence>
<evidence type="ECO:0000313" key="4">
    <source>
        <dbReference type="EnsemblProtists" id="EKX49775"/>
    </source>
</evidence>
<gene>
    <name evidence="3" type="ORF">GUITHDRAFT_162103</name>
</gene>
<dbReference type="RefSeq" id="XP_005836755.1">
    <property type="nucleotide sequence ID" value="XM_005836698.1"/>
</dbReference>
<reference evidence="5" key="2">
    <citation type="submission" date="2012-11" db="EMBL/GenBank/DDBJ databases">
        <authorList>
            <person name="Kuo A."/>
            <person name="Curtis B.A."/>
            <person name="Tanifuji G."/>
            <person name="Burki F."/>
            <person name="Gruber A."/>
            <person name="Irimia M."/>
            <person name="Maruyama S."/>
            <person name="Arias M.C."/>
            <person name="Ball S.G."/>
            <person name="Gile G.H."/>
            <person name="Hirakawa Y."/>
            <person name="Hopkins J.F."/>
            <person name="Rensing S.A."/>
            <person name="Schmutz J."/>
            <person name="Symeonidi A."/>
            <person name="Elias M."/>
            <person name="Eveleigh R.J."/>
            <person name="Herman E.K."/>
            <person name="Klute M.J."/>
            <person name="Nakayama T."/>
            <person name="Obornik M."/>
            <person name="Reyes-Prieto A."/>
            <person name="Armbrust E.V."/>
            <person name="Aves S.J."/>
            <person name="Beiko R.G."/>
            <person name="Coutinho P."/>
            <person name="Dacks J.B."/>
            <person name="Durnford D.G."/>
            <person name="Fast N.M."/>
            <person name="Green B.R."/>
            <person name="Grisdale C."/>
            <person name="Hempe F."/>
            <person name="Henrissat B."/>
            <person name="Hoppner M.P."/>
            <person name="Ishida K.-I."/>
            <person name="Kim E."/>
            <person name="Koreny L."/>
            <person name="Kroth P.G."/>
            <person name="Liu Y."/>
            <person name="Malik S.-B."/>
            <person name="Maier U.G."/>
            <person name="McRose D."/>
            <person name="Mock T."/>
            <person name="Neilson J.A."/>
            <person name="Onodera N.T."/>
            <person name="Poole A.M."/>
            <person name="Pritham E.J."/>
            <person name="Richards T.A."/>
            <person name="Rocap G."/>
            <person name="Roy S.W."/>
            <person name="Sarai C."/>
            <person name="Schaack S."/>
            <person name="Shirato S."/>
            <person name="Slamovits C.H."/>
            <person name="Spencer D.F."/>
            <person name="Suzuki S."/>
            <person name="Worden A.Z."/>
            <person name="Zauner S."/>
            <person name="Barry K."/>
            <person name="Bell C."/>
            <person name="Bharti A.K."/>
            <person name="Crow J.A."/>
            <person name="Grimwood J."/>
            <person name="Kramer R."/>
            <person name="Lindquist E."/>
            <person name="Lucas S."/>
            <person name="Salamov A."/>
            <person name="McFadden G.I."/>
            <person name="Lane C.E."/>
            <person name="Keeling P.J."/>
            <person name="Gray M.W."/>
            <person name="Grigoriev I.V."/>
            <person name="Archibald J.M."/>
        </authorList>
    </citation>
    <scope>NUCLEOTIDE SEQUENCE</scope>
    <source>
        <strain evidence="5">CCMP2712</strain>
    </source>
</reference>
<dbReference type="InterPro" id="IPR004843">
    <property type="entry name" value="Calcineurin-like_PHP"/>
</dbReference>
<dbReference type="OrthoDB" id="5976022at2759"/>
<dbReference type="PANTHER" id="PTHR46546:SF4">
    <property type="entry name" value="SHEWANELLA-LIKE PROTEIN PHOSPHATASE 1"/>
    <property type="match status" value="1"/>
</dbReference>